<reference evidence="6" key="1">
    <citation type="submission" date="2017-07" db="EMBL/GenBank/DDBJ databases">
        <title>Taro Niue Genome Assembly and Annotation.</title>
        <authorList>
            <person name="Atibalentja N."/>
            <person name="Keating K."/>
            <person name="Fields C.J."/>
        </authorList>
    </citation>
    <scope>NUCLEOTIDE SEQUENCE</scope>
    <source>
        <strain evidence="6">Niue_2</strain>
        <tissue evidence="6">Leaf</tissue>
    </source>
</reference>
<organism evidence="6 7">
    <name type="scientific">Colocasia esculenta</name>
    <name type="common">Wild taro</name>
    <name type="synonym">Arum esculentum</name>
    <dbReference type="NCBI Taxonomy" id="4460"/>
    <lineage>
        <taxon>Eukaryota</taxon>
        <taxon>Viridiplantae</taxon>
        <taxon>Streptophyta</taxon>
        <taxon>Embryophyta</taxon>
        <taxon>Tracheophyta</taxon>
        <taxon>Spermatophyta</taxon>
        <taxon>Magnoliopsida</taxon>
        <taxon>Liliopsida</taxon>
        <taxon>Araceae</taxon>
        <taxon>Aroideae</taxon>
        <taxon>Colocasieae</taxon>
        <taxon>Colocasia</taxon>
    </lineage>
</organism>
<protein>
    <recommendedName>
        <fullName evidence="8">DEAD/DEAH box helicase domain-containing protein</fullName>
    </recommendedName>
</protein>
<evidence type="ECO:0000256" key="5">
    <source>
        <dbReference type="SAM" id="MobiDB-lite"/>
    </source>
</evidence>
<keyword evidence="1" id="KW-0547">Nucleotide-binding</keyword>
<name>A0A843WXG8_COLES</name>
<dbReference type="PANTHER" id="PTHR47960">
    <property type="entry name" value="DEAD-BOX ATP-DEPENDENT RNA HELICASE 50"/>
    <property type="match status" value="1"/>
</dbReference>
<evidence type="ECO:0000256" key="3">
    <source>
        <dbReference type="ARBA" id="ARBA00022806"/>
    </source>
</evidence>
<feature type="compositionally biased region" description="Basic residues" evidence="5">
    <location>
        <begin position="10"/>
        <end position="21"/>
    </location>
</feature>
<evidence type="ECO:0000256" key="2">
    <source>
        <dbReference type="ARBA" id="ARBA00022801"/>
    </source>
</evidence>
<dbReference type="Gene3D" id="3.40.50.300">
    <property type="entry name" value="P-loop containing nucleotide triphosphate hydrolases"/>
    <property type="match status" value="1"/>
</dbReference>
<comment type="caution">
    <text evidence="6">The sequence shown here is derived from an EMBL/GenBank/DDBJ whole genome shotgun (WGS) entry which is preliminary data.</text>
</comment>
<feature type="region of interest" description="Disordered" evidence="5">
    <location>
        <begin position="64"/>
        <end position="90"/>
    </location>
</feature>
<dbReference type="EMBL" id="NMUH01005486">
    <property type="protein sequence ID" value="MQM12887.1"/>
    <property type="molecule type" value="Genomic_DNA"/>
</dbReference>
<proteinExistence type="predicted"/>
<dbReference type="OrthoDB" id="1902637at2759"/>
<dbReference type="GO" id="GO:0005524">
    <property type="term" value="F:ATP binding"/>
    <property type="evidence" value="ECO:0007669"/>
    <property type="project" value="UniProtKB-KW"/>
</dbReference>
<accession>A0A843WXG8</accession>
<evidence type="ECO:0008006" key="8">
    <source>
        <dbReference type="Google" id="ProtNLM"/>
    </source>
</evidence>
<dbReference type="AlphaFoldDB" id="A0A843WXG8"/>
<evidence type="ECO:0000256" key="1">
    <source>
        <dbReference type="ARBA" id="ARBA00022741"/>
    </source>
</evidence>
<evidence type="ECO:0000256" key="4">
    <source>
        <dbReference type="ARBA" id="ARBA00022840"/>
    </source>
</evidence>
<dbReference type="InterPro" id="IPR027417">
    <property type="entry name" value="P-loop_NTPase"/>
</dbReference>
<feature type="region of interest" description="Disordered" evidence="5">
    <location>
        <begin position="1"/>
        <end position="29"/>
    </location>
</feature>
<keyword evidence="4" id="KW-0067">ATP-binding</keyword>
<dbReference type="GO" id="GO:0004386">
    <property type="term" value="F:helicase activity"/>
    <property type="evidence" value="ECO:0007669"/>
    <property type="project" value="UniProtKB-KW"/>
</dbReference>
<keyword evidence="2" id="KW-0378">Hydrolase</keyword>
<evidence type="ECO:0000313" key="6">
    <source>
        <dbReference type="EMBL" id="MQM12887.1"/>
    </source>
</evidence>
<dbReference type="SUPFAM" id="SSF52540">
    <property type="entry name" value="P-loop containing nucleoside triphosphate hydrolases"/>
    <property type="match status" value="1"/>
</dbReference>
<keyword evidence="3" id="KW-0347">Helicase</keyword>
<keyword evidence="7" id="KW-1185">Reference proteome</keyword>
<sequence length="324" mass="35723">MAKGDDAVMRKRGRAQRKKNRSLQSKESVSARVAAIIASKRRRKCGKRRICEAMCFSLPTPEDPFNDLNDPKAKKEQTSQGNADAHKKKRRREEVACASPWLTKCSRKSDDNHLGQQPVGKYKCGGDGDSEACLSKYLILCLKSIEDSWSQDSKVEEDGFLDQESVRGQRPPLLACTWGIDFWRSCSSGLDIVDSNGPCASQEQVAWLVSAACDMIAKKEKEGFLVSSPFLVFLVPSQEKATEIRSVCKPLKSLGVHTVSLHRGASLDHQVRGLKSCEPEFIVSTPERLLDLVTLKALDISGVSLLCLWSRGIPSVTIISVGKS</sequence>
<dbReference type="Proteomes" id="UP000652761">
    <property type="component" value="Unassembled WGS sequence"/>
</dbReference>
<dbReference type="GO" id="GO:0016787">
    <property type="term" value="F:hydrolase activity"/>
    <property type="evidence" value="ECO:0007669"/>
    <property type="project" value="UniProtKB-KW"/>
</dbReference>
<evidence type="ECO:0000313" key="7">
    <source>
        <dbReference type="Proteomes" id="UP000652761"/>
    </source>
</evidence>
<gene>
    <name evidence="6" type="ORF">Taro_045808</name>
</gene>